<evidence type="ECO:0000259" key="9">
    <source>
        <dbReference type="Pfam" id="PF25019"/>
    </source>
</evidence>
<feature type="domain" description="Disease resistance N-terminal" evidence="7">
    <location>
        <begin position="805"/>
        <end position="891"/>
    </location>
</feature>
<reference evidence="10 11" key="1">
    <citation type="journal article" date="2021" name="Commun. Biol.">
        <title>The genome of Shorea leprosula (Dipterocarpaceae) highlights the ecological relevance of drought in aseasonal tropical rainforests.</title>
        <authorList>
            <person name="Ng K.K.S."/>
            <person name="Kobayashi M.J."/>
            <person name="Fawcett J.A."/>
            <person name="Hatakeyama M."/>
            <person name="Paape T."/>
            <person name="Ng C.H."/>
            <person name="Ang C.C."/>
            <person name="Tnah L.H."/>
            <person name="Lee C.T."/>
            <person name="Nishiyama T."/>
            <person name="Sese J."/>
            <person name="O'Brien M.J."/>
            <person name="Copetti D."/>
            <person name="Mohd Noor M.I."/>
            <person name="Ong R.C."/>
            <person name="Putra M."/>
            <person name="Sireger I.Z."/>
            <person name="Indrioko S."/>
            <person name="Kosugi Y."/>
            <person name="Izuno A."/>
            <person name="Isagi Y."/>
            <person name="Lee S.L."/>
            <person name="Shimizu K.K."/>
        </authorList>
    </citation>
    <scope>NUCLEOTIDE SEQUENCE [LARGE SCALE GENOMIC DNA]</scope>
    <source>
        <strain evidence="10">214</strain>
    </source>
</reference>
<gene>
    <name evidence="10" type="ORF">SLEP1_g45190</name>
</gene>
<evidence type="ECO:0000256" key="4">
    <source>
        <dbReference type="ARBA" id="ARBA00022821"/>
    </source>
</evidence>
<comment type="caution">
    <text evidence="10">The sequence shown here is derived from an EMBL/GenBank/DDBJ whole genome shotgun (WGS) entry which is preliminary data.</text>
</comment>
<dbReference type="Gene3D" id="1.10.10.10">
    <property type="entry name" value="Winged helix-like DNA-binding domain superfamily/Winged helix DNA-binding domain"/>
    <property type="match status" value="1"/>
</dbReference>
<keyword evidence="11" id="KW-1185">Reference proteome</keyword>
<keyword evidence="4" id="KW-0611">Plant defense</keyword>
<feature type="domain" description="Disease resistance N-terminal" evidence="7">
    <location>
        <begin position="27"/>
        <end position="99"/>
    </location>
</feature>
<evidence type="ECO:0000256" key="2">
    <source>
        <dbReference type="ARBA" id="ARBA00022737"/>
    </source>
</evidence>
<keyword evidence="2" id="KW-0677">Repeat</keyword>
<dbReference type="FunFam" id="1.10.10.10:FF:000322">
    <property type="entry name" value="Probable disease resistance protein At1g63360"/>
    <property type="match status" value="1"/>
</dbReference>
<dbReference type="PANTHER" id="PTHR36766:SF60">
    <property type="entry name" value="NB-ARC DOMAIN-CONTAINING PROTEIN"/>
    <property type="match status" value="1"/>
</dbReference>
<dbReference type="Proteomes" id="UP001054252">
    <property type="component" value="Unassembled WGS sequence"/>
</dbReference>
<evidence type="ECO:0000313" key="11">
    <source>
        <dbReference type="Proteomes" id="UP001054252"/>
    </source>
</evidence>
<feature type="domain" description="R13L1/DRL21-like LRR repeat region" evidence="9">
    <location>
        <begin position="532"/>
        <end position="601"/>
    </location>
</feature>
<dbReference type="Pfam" id="PF23559">
    <property type="entry name" value="WHD_DRP"/>
    <property type="match status" value="2"/>
</dbReference>
<dbReference type="InterPro" id="IPR056789">
    <property type="entry name" value="LRR_R13L1-DRL21"/>
</dbReference>
<dbReference type="GO" id="GO:0051707">
    <property type="term" value="P:response to other organism"/>
    <property type="evidence" value="ECO:0007669"/>
    <property type="project" value="UniProtKB-ARBA"/>
</dbReference>
<keyword evidence="5" id="KW-0067">ATP-binding</keyword>
<dbReference type="Pfam" id="PF00931">
    <property type="entry name" value="NB-ARC"/>
    <property type="match status" value="2"/>
</dbReference>
<dbReference type="GO" id="GO:0006952">
    <property type="term" value="P:defense response"/>
    <property type="evidence" value="ECO:0007669"/>
    <property type="project" value="UniProtKB-KW"/>
</dbReference>
<feature type="domain" description="Disease resistance protein winged helix" evidence="8">
    <location>
        <begin position="383"/>
        <end position="457"/>
    </location>
</feature>
<dbReference type="InterPro" id="IPR032675">
    <property type="entry name" value="LRR_dom_sf"/>
</dbReference>
<keyword evidence="3" id="KW-0547">Nucleotide-binding</keyword>
<dbReference type="GO" id="GO:0005524">
    <property type="term" value="F:ATP binding"/>
    <property type="evidence" value="ECO:0007669"/>
    <property type="project" value="UniProtKB-KW"/>
</dbReference>
<protein>
    <submittedName>
        <fullName evidence="10">Uncharacterized protein</fullName>
    </submittedName>
</protein>
<dbReference type="InterPro" id="IPR058922">
    <property type="entry name" value="WHD_DRP"/>
</dbReference>
<dbReference type="GO" id="GO:0043531">
    <property type="term" value="F:ADP binding"/>
    <property type="evidence" value="ECO:0007669"/>
    <property type="project" value="InterPro"/>
</dbReference>
<evidence type="ECO:0000256" key="1">
    <source>
        <dbReference type="ARBA" id="ARBA00022614"/>
    </source>
</evidence>
<dbReference type="InterPro" id="IPR002182">
    <property type="entry name" value="NB-ARC"/>
</dbReference>
<dbReference type="EMBL" id="BPVZ01000120">
    <property type="protein sequence ID" value="GKV37129.1"/>
    <property type="molecule type" value="Genomic_DNA"/>
</dbReference>
<dbReference type="SUPFAM" id="SSF52058">
    <property type="entry name" value="L domain-like"/>
    <property type="match status" value="1"/>
</dbReference>
<dbReference type="Gene3D" id="3.80.10.10">
    <property type="entry name" value="Ribonuclease Inhibitor"/>
    <property type="match status" value="1"/>
</dbReference>
<name>A0AAV5LIE4_9ROSI</name>
<dbReference type="PANTHER" id="PTHR36766">
    <property type="entry name" value="PLANT BROAD-SPECTRUM MILDEW RESISTANCE PROTEIN RPW8"/>
    <property type="match status" value="1"/>
</dbReference>
<dbReference type="Gene3D" id="1.10.8.430">
    <property type="entry name" value="Helical domain of apoptotic protease-activating factors"/>
    <property type="match status" value="1"/>
</dbReference>
<evidence type="ECO:0000259" key="7">
    <source>
        <dbReference type="Pfam" id="PF18052"/>
    </source>
</evidence>
<sequence>MADTGIILISPLIPEALFKAKSIAGQVGFAPVLQKQLEGLDPSLTEIQDVARHAEQRQESDAAIRLWLQKLNDAVYDALDLLDKCDYGILVLQKEVQTSIRRQKQVHAFFSMAKKFKMINESLAEIRKVVFINLIIQLGEQNSATAWPYDEMTQHPISGISIVGNAGVGKTTVARSVYMKAKEEKLYDVVAWVCVSEDFNRQRILGEMLEYFHVRPNKNNTIDALLHDLGHQLENKTFLLILDDVRERDAHNWTVFASSFSNIVKTNGNSTVLTTRCETVASVLGKEFPICRYDLQSLSDDECLGIIEKVVLRSSANALISSKHWLPLVAKQCGGLPLVASAIGGTWSNQFECRNNTVLSVLKMRFFDCMPSTLKKCFSYCSIFPKDFEIRKDDLIQLWKAGGFLQQISGESPMTMEDIGNEYFNELVSNSLFQDVRRDACGNVESCKMHDVVHDLALAVSNAVTLIWENGSNIDETSTIRNLRIKHDGLVHPAIPRGISQRLHSLFLEGEFTINMESDPKGLRSLKLVRAKTEVLLASLRKLKQLKYLEIAESKIETLPAGSFSELYLLQTLKVMQCSHLQKIPSLGLLPSLQVLYICGMNMVRDISHEWLGGLTNLKELRMGPFWSNLEKFPGLSSIPDLHASLESLSLEGWDKLNYLPDELQHLTALKKLNISRFGSLEDLPQWLENLHSLQQLKIEHCHQLKGQPSLQDMRLRGLDNLNSFAIVSEESLSTQRRRQNSRPSSSFSSAIESIDLEKVLLPSAMPSPKFATNEGLDVGNINKVPMEVLSRVGDSFLYAIFDLLFEKLKEYLSDQLWDSKEEIHAQMESWMTLLPKITALLQHAEENQVANQFVKSYLDDLRDLAYDMEDILEEFVIDAKRSELIAESKARPSKQQRIISGVKNFFSSNKAKPNQEINSMVMDLSGRLQKIENGMRTLGLINLALKLEDRSHKVVAKRLSESFVLEDKVWGRDEDKDAIVQRLLKDGGSLEQDFVIPIVGMGGLGKTTLARLVYNDKKLEGKFDLKAWVSVSDEFDVARITRTILEQVTKKKCVFDDFSSLDFSSLQEELKRELSGHKFLLVLDDVWNKEYGRWDVLNRPFMSGVPGSKIIVTTRNKDVGTMMRGDDGVYNLELLQDDACLPLFARHALGKENFDAHPNLQDVGEKLVKRCKRLPLALKTLGGILRGKLCRDEWENVLNSDIWSSSEDESRILPALRLSYNHLPSYLKRCFAYCALFPQDYEFKEKELVLLWMVEGLLQQQSCGKKQVEEEIGHQYFHELLSKSLF</sequence>
<evidence type="ECO:0000256" key="5">
    <source>
        <dbReference type="ARBA" id="ARBA00022840"/>
    </source>
</evidence>
<dbReference type="Pfam" id="PF18052">
    <property type="entry name" value="Rx_N"/>
    <property type="match status" value="2"/>
</dbReference>
<dbReference type="SUPFAM" id="SSF52540">
    <property type="entry name" value="P-loop containing nucleoside triphosphate hydrolases"/>
    <property type="match status" value="2"/>
</dbReference>
<evidence type="ECO:0000313" key="10">
    <source>
        <dbReference type="EMBL" id="GKV37129.1"/>
    </source>
</evidence>
<feature type="domain" description="Disease resistance protein winged helix" evidence="8">
    <location>
        <begin position="1237"/>
        <end position="1287"/>
    </location>
</feature>
<dbReference type="InterPro" id="IPR036388">
    <property type="entry name" value="WH-like_DNA-bd_sf"/>
</dbReference>
<dbReference type="Gene3D" id="1.20.5.4130">
    <property type="match status" value="2"/>
</dbReference>
<dbReference type="PRINTS" id="PR00364">
    <property type="entry name" value="DISEASERSIST"/>
</dbReference>
<feature type="domain" description="NB-ARC" evidence="6">
    <location>
        <begin position="974"/>
        <end position="1150"/>
    </location>
</feature>
<proteinExistence type="predicted"/>
<evidence type="ECO:0000259" key="6">
    <source>
        <dbReference type="Pfam" id="PF00931"/>
    </source>
</evidence>
<feature type="domain" description="NB-ARC" evidence="6">
    <location>
        <begin position="159"/>
        <end position="315"/>
    </location>
</feature>
<keyword evidence="1" id="KW-0433">Leucine-rich repeat</keyword>
<dbReference type="Pfam" id="PF25019">
    <property type="entry name" value="LRR_R13L1-DRL21"/>
    <property type="match status" value="1"/>
</dbReference>
<evidence type="ECO:0000256" key="3">
    <source>
        <dbReference type="ARBA" id="ARBA00022741"/>
    </source>
</evidence>
<evidence type="ECO:0000259" key="8">
    <source>
        <dbReference type="Pfam" id="PF23559"/>
    </source>
</evidence>
<dbReference type="FunFam" id="3.40.50.300:FF:001091">
    <property type="entry name" value="Probable disease resistance protein At1g61300"/>
    <property type="match status" value="1"/>
</dbReference>
<dbReference type="InterPro" id="IPR027417">
    <property type="entry name" value="P-loop_NTPase"/>
</dbReference>
<dbReference type="Gene3D" id="3.40.50.300">
    <property type="entry name" value="P-loop containing nucleotide triphosphate hydrolases"/>
    <property type="match status" value="2"/>
</dbReference>
<organism evidence="10 11">
    <name type="scientific">Rubroshorea leprosula</name>
    <dbReference type="NCBI Taxonomy" id="152421"/>
    <lineage>
        <taxon>Eukaryota</taxon>
        <taxon>Viridiplantae</taxon>
        <taxon>Streptophyta</taxon>
        <taxon>Embryophyta</taxon>
        <taxon>Tracheophyta</taxon>
        <taxon>Spermatophyta</taxon>
        <taxon>Magnoliopsida</taxon>
        <taxon>eudicotyledons</taxon>
        <taxon>Gunneridae</taxon>
        <taxon>Pentapetalae</taxon>
        <taxon>rosids</taxon>
        <taxon>malvids</taxon>
        <taxon>Malvales</taxon>
        <taxon>Dipterocarpaceae</taxon>
        <taxon>Rubroshorea</taxon>
    </lineage>
</organism>
<dbReference type="InterPro" id="IPR041118">
    <property type="entry name" value="Rx_N"/>
</dbReference>
<accession>A0AAV5LIE4</accession>
<dbReference type="InterPro" id="IPR042197">
    <property type="entry name" value="Apaf_helical"/>
</dbReference>